<sequence>MTDSASSGKPSTNTLMLGLMMGGAVALVMLVAVFVYIKTSNKDEEDDDMDPVLRTARHDASKGTTAQTSTLNANYHDNNIQIALAQTNMSLPPMAQTGNSHADSQYSQYSAESSFYANSTYSANPSTVSQVVNKYPGMRQGGENDVAGSEEEESDFEGDSIHDMANTQNEWNTAGRRGTAASGMDQSTVGDSRFYPSDTRSTAASGYHGGNSQFAESEYTEYRMSTGYENSYVNGGQSGYDQSFAASQSGYDQSYAGHKSFESSGFSEYETAAPPRGRGDSTNSDASSFYRTKESSYY</sequence>
<feature type="compositionally biased region" description="Polar residues" evidence="1">
    <location>
        <begin position="232"/>
        <end position="252"/>
    </location>
</feature>
<evidence type="ECO:0000313" key="4">
    <source>
        <dbReference type="Proteomes" id="UP000002640"/>
    </source>
</evidence>
<organism evidence="3 4">
    <name type="scientific">Phytophthora sojae (strain P6497)</name>
    <name type="common">Soybean stem and root rot agent</name>
    <name type="synonym">Phytophthora megasperma f. sp. glycines</name>
    <dbReference type="NCBI Taxonomy" id="1094619"/>
    <lineage>
        <taxon>Eukaryota</taxon>
        <taxon>Sar</taxon>
        <taxon>Stramenopiles</taxon>
        <taxon>Oomycota</taxon>
        <taxon>Peronosporomycetes</taxon>
        <taxon>Peronosporales</taxon>
        <taxon>Peronosporaceae</taxon>
        <taxon>Phytophthora</taxon>
    </lineage>
</organism>
<feature type="compositionally biased region" description="Polar residues" evidence="1">
    <location>
        <begin position="198"/>
        <end position="212"/>
    </location>
</feature>
<dbReference type="EMBL" id="JH159161">
    <property type="protein sequence ID" value="EGZ08072.1"/>
    <property type="molecule type" value="Genomic_DNA"/>
</dbReference>
<feature type="region of interest" description="Disordered" evidence="1">
    <location>
        <begin position="172"/>
        <end position="212"/>
    </location>
</feature>
<keyword evidence="2" id="KW-1133">Transmembrane helix</keyword>
<dbReference type="InParanoid" id="G5A846"/>
<gene>
    <name evidence="3" type="ORF">PHYSODRAFT_526562</name>
</gene>
<keyword evidence="4" id="KW-1185">Reference proteome</keyword>
<evidence type="ECO:0000313" key="3">
    <source>
        <dbReference type="EMBL" id="EGZ08072.1"/>
    </source>
</evidence>
<keyword evidence="2" id="KW-0472">Membrane</keyword>
<dbReference type="OMA" id="ANTQNEW"/>
<dbReference type="AlphaFoldDB" id="G5A846"/>
<keyword evidence="2" id="KW-0812">Transmembrane</keyword>
<feature type="compositionally biased region" description="Acidic residues" evidence="1">
    <location>
        <begin position="148"/>
        <end position="157"/>
    </location>
</feature>
<evidence type="ECO:0000256" key="2">
    <source>
        <dbReference type="SAM" id="Phobius"/>
    </source>
</evidence>
<feature type="region of interest" description="Disordered" evidence="1">
    <location>
        <begin position="232"/>
        <end position="298"/>
    </location>
</feature>
<dbReference type="KEGG" id="psoj:PHYSODRAFT_526562"/>
<protein>
    <submittedName>
        <fullName evidence="3">Uncharacterized protein</fullName>
    </submittedName>
</protein>
<feature type="transmembrane region" description="Helical" evidence="2">
    <location>
        <begin position="15"/>
        <end position="37"/>
    </location>
</feature>
<dbReference type="Proteomes" id="UP000002640">
    <property type="component" value="Unassembled WGS sequence"/>
</dbReference>
<proteinExistence type="predicted"/>
<accession>G5A846</accession>
<dbReference type="STRING" id="1094619.G5A846"/>
<reference evidence="3 4" key="1">
    <citation type="journal article" date="2006" name="Science">
        <title>Phytophthora genome sequences uncover evolutionary origins and mechanisms of pathogenesis.</title>
        <authorList>
            <person name="Tyler B.M."/>
            <person name="Tripathy S."/>
            <person name="Zhang X."/>
            <person name="Dehal P."/>
            <person name="Jiang R.H."/>
            <person name="Aerts A."/>
            <person name="Arredondo F.D."/>
            <person name="Baxter L."/>
            <person name="Bensasson D."/>
            <person name="Beynon J.L."/>
            <person name="Chapman J."/>
            <person name="Damasceno C.M."/>
            <person name="Dorrance A.E."/>
            <person name="Dou D."/>
            <person name="Dickerman A.W."/>
            <person name="Dubchak I.L."/>
            <person name="Garbelotto M."/>
            <person name="Gijzen M."/>
            <person name="Gordon S.G."/>
            <person name="Govers F."/>
            <person name="Grunwald N.J."/>
            <person name="Huang W."/>
            <person name="Ivors K.L."/>
            <person name="Jones R.W."/>
            <person name="Kamoun S."/>
            <person name="Krampis K."/>
            <person name="Lamour K.H."/>
            <person name="Lee M.K."/>
            <person name="McDonald W.H."/>
            <person name="Medina M."/>
            <person name="Meijer H.J."/>
            <person name="Nordberg E.K."/>
            <person name="Maclean D.J."/>
            <person name="Ospina-Giraldo M.D."/>
            <person name="Morris P.F."/>
            <person name="Phuntumart V."/>
            <person name="Putnam N.H."/>
            <person name="Rash S."/>
            <person name="Rose J.K."/>
            <person name="Sakihama Y."/>
            <person name="Salamov A.A."/>
            <person name="Savidor A."/>
            <person name="Scheuring C.F."/>
            <person name="Smith B.M."/>
            <person name="Sobral B.W."/>
            <person name="Terry A."/>
            <person name="Torto-Alalibo T.A."/>
            <person name="Win J."/>
            <person name="Xu Z."/>
            <person name="Zhang H."/>
            <person name="Grigoriev I.V."/>
            <person name="Rokhsar D.S."/>
            <person name="Boore J.L."/>
        </authorList>
    </citation>
    <scope>NUCLEOTIDE SEQUENCE [LARGE SCALE GENOMIC DNA]</scope>
    <source>
        <strain evidence="3 4">P6497</strain>
    </source>
</reference>
<evidence type="ECO:0000256" key="1">
    <source>
        <dbReference type="SAM" id="MobiDB-lite"/>
    </source>
</evidence>
<dbReference type="RefSeq" id="XP_009536244.1">
    <property type="nucleotide sequence ID" value="XM_009537949.1"/>
</dbReference>
<name>G5A846_PHYSP</name>
<dbReference type="GeneID" id="20661019"/>
<feature type="compositionally biased region" description="Polar residues" evidence="1">
    <location>
        <begin position="280"/>
        <end position="290"/>
    </location>
</feature>
<feature type="region of interest" description="Disordered" evidence="1">
    <location>
        <begin position="135"/>
        <end position="157"/>
    </location>
</feature>